<dbReference type="EMBL" id="BSXT01000683">
    <property type="protein sequence ID" value="GMF32336.1"/>
    <property type="molecule type" value="Genomic_DNA"/>
</dbReference>
<gene>
    <name evidence="4" type="ORF">Pfra01_000767200</name>
</gene>
<dbReference type="Proteomes" id="UP001165121">
    <property type="component" value="Unassembled WGS sequence"/>
</dbReference>
<dbReference type="Gene3D" id="4.10.60.10">
    <property type="entry name" value="Zinc finger, CCHC-type"/>
    <property type="match status" value="1"/>
</dbReference>
<dbReference type="AlphaFoldDB" id="A0A9W6X682"/>
<name>A0A9W6X682_9STRA</name>
<accession>A0A9W6X682</accession>
<dbReference type="InterPro" id="IPR054722">
    <property type="entry name" value="PolX-like_BBD"/>
</dbReference>
<dbReference type="OrthoDB" id="120822at2759"/>
<evidence type="ECO:0000256" key="1">
    <source>
        <dbReference type="PROSITE-ProRule" id="PRU00047"/>
    </source>
</evidence>
<keyword evidence="1" id="KW-0862">Zinc</keyword>
<evidence type="ECO:0000313" key="4">
    <source>
        <dbReference type="EMBL" id="GMF32336.1"/>
    </source>
</evidence>
<feature type="compositionally biased region" description="Basic and acidic residues" evidence="2">
    <location>
        <begin position="312"/>
        <end position="323"/>
    </location>
</feature>
<evidence type="ECO:0000259" key="3">
    <source>
        <dbReference type="PROSITE" id="PS50158"/>
    </source>
</evidence>
<dbReference type="PROSITE" id="PS50158">
    <property type="entry name" value="ZF_CCHC"/>
    <property type="match status" value="1"/>
</dbReference>
<dbReference type="SUPFAM" id="SSF57756">
    <property type="entry name" value="Retrovirus zinc finger-like domains"/>
    <property type="match status" value="1"/>
</dbReference>
<dbReference type="InterPro" id="IPR001878">
    <property type="entry name" value="Znf_CCHC"/>
</dbReference>
<comment type="caution">
    <text evidence="4">The sequence shown here is derived from an EMBL/GenBank/DDBJ whole genome shotgun (WGS) entry which is preliminary data.</text>
</comment>
<protein>
    <submittedName>
        <fullName evidence="4">Unnamed protein product</fullName>
    </submittedName>
</protein>
<feature type="compositionally biased region" description="Gly residues" evidence="2">
    <location>
        <begin position="235"/>
        <end position="280"/>
    </location>
</feature>
<dbReference type="GO" id="GO:0003676">
    <property type="term" value="F:nucleic acid binding"/>
    <property type="evidence" value="ECO:0007669"/>
    <property type="project" value="InterPro"/>
</dbReference>
<dbReference type="Pfam" id="PF13976">
    <property type="entry name" value="gag_pre-integrs"/>
    <property type="match status" value="1"/>
</dbReference>
<keyword evidence="5" id="KW-1185">Reference proteome</keyword>
<evidence type="ECO:0000313" key="5">
    <source>
        <dbReference type="Proteomes" id="UP001165121"/>
    </source>
</evidence>
<dbReference type="GO" id="GO:0008270">
    <property type="term" value="F:zinc ion binding"/>
    <property type="evidence" value="ECO:0007669"/>
    <property type="project" value="UniProtKB-KW"/>
</dbReference>
<feature type="region of interest" description="Disordered" evidence="2">
    <location>
        <begin position="228"/>
        <end position="323"/>
    </location>
</feature>
<feature type="domain" description="CCHC-type" evidence="3">
    <location>
        <begin position="332"/>
        <end position="347"/>
    </location>
</feature>
<reference evidence="4" key="1">
    <citation type="submission" date="2023-04" db="EMBL/GenBank/DDBJ databases">
        <title>Phytophthora fragariaefolia NBRC 109709.</title>
        <authorList>
            <person name="Ichikawa N."/>
            <person name="Sato H."/>
            <person name="Tonouchi N."/>
        </authorList>
    </citation>
    <scope>NUCLEOTIDE SEQUENCE</scope>
    <source>
        <strain evidence="4">NBRC 109709</strain>
    </source>
</reference>
<dbReference type="InterPro" id="IPR025724">
    <property type="entry name" value="GAG-pre-integrase_dom"/>
</dbReference>
<dbReference type="PANTHER" id="PTHR47481">
    <property type="match status" value="1"/>
</dbReference>
<dbReference type="Pfam" id="PF14223">
    <property type="entry name" value="Retrotran_gag_2"/>
    <property type="match status" value="1"/>
</dbReference>
<keyword evidence="1" id="KW-0479">Metal-binding</keyword>
<dbReference type="InterPro" id="IPR036875">
    <property type="entry name" value="Znf_CCHC_sf"/>
</dbReference>
<feature type="compositionally biased region" description="Polar residues" evidence="2">
    <location>
        <begin position="288"/>
        <end position="298"/>
    </location>
</feature>
<proteinExistence type="predicted"/>
<organism evidence="4 5">
    <name type="scientific">Phytophthora fragariaefolia</name>
    <dbReference type="NCBI Taxonomy" id="1490495"/>
    <lineage>
        <taxon>Eukaryota</taxon>
        <taxon>Sar</taxon>
        <taxon>Stramenopiles</taxon>
        <taxon>Oomycota</taxon>
        <taxon>Peronosporomycetes</taxon>
        <taxon>Peronosporales</taxon>
        <taxon>Peronosporaceae</taxon>
        <taxon>Phytophthora</taxon>
    </lineage>
</organism>
<dbReference type="PANTHER" id="PTHR47481:SF10">
    <property type="entry name" value="COPIA-LIKE POLYPROTEIN_RETROTRANSPOSON"/>
    <property type="match status" value="1"/>
</dbReference>
<keyword evidence="1" id="KW-0863">Zinc-finger</keyword>
<sequence length="672" mass="75508">MDSTTKKADVEWNKDGRPINWNGRDWPLYKRTMMRYLACYEVKENEWRLDDICDGSVTFQSTVSQDEERVFMREDQLLAKLISSSLSCTLARQVMRFDYGSEMWEYLAKRFEGRENATTKLYTQRTLRQKLEAASCRPGADVENHLLYMMSLREQLAALDADVSDVWMVDLMVRSMSQFSYYNQLQTLMLLGGTQTLSTPDEAKSMILILEKNAVVERQLRARHSAETTGHYGTHHGGNGRGDVHGSGGRGDGLDGSGRSGGRGGSGGGSGGGRGTGSGSGKPMPGYQNRNQNNSYKQNGTGGGNNCGYTNYERRSEEEQRIYDDDRANRSCFRCHQPGHIRKNCPNEVKQEMEGSGGNGNGNVRGQANFTVASSVHSHEQQGPALKQENRDVSLAPNPSLKVLKSNQKPVYNAEQWIFDNGANRHLVGDKRYFVNYHELTPEEREKATVYGYNGESSPVGTGSIDLWVSVDGEPVVLRVDNVYYSPKKTNLFSQSVATEQGFQIAYDDETRAYTLSMNGAVAMQIDVQPSKLWIFKAENAFLREKHAAMESPTPTTMINYAISDGVADLQCWHERLGHICPQFVKQMADQDLVEGMMLRNRKFDLCEACQLGKQKAKTPQRNLDRGVKHRNQLVCADLLFPPSHYNCTRFKAILVIMDVHTRFLTAYPVQK</sequence>
<evidence type="ECO:0000256" key="2">
    <source>
        <dbReference type="SAM" id="MobiDB-lite"/>
    </source>
</evidence>
<dbReference type="Pfam" id="PF22936">
    <property type="entry name" value="Pol_BBD"/>
    <property type="match status" value="1"/>
</dbReference>
<dbReference type="SMART" id="SM00343">
    <property type="entry name" value="ZnF_C2HC"/>
    <property type="match status" value="1"/>
</dbReference>